<keyword evidence="2" id="KW-0560">Oxidoreductase</keyword>
<proteinExistence type="predicted"/>
<dbReference type="Gene3D" id="3.30.70.100">
    <property type="match status" value="1"/>
</dbReference>
<evidence type="ECO:0000313" key="2">
    <source>
        <dbReference type="EMBL" id="MEQ7154541.1"/>
    </source>
</evidence>
<dbReference type="GO" id="GO:0004497">
    <property type="term" value="F:monooxygenase activity"/>
    <property type="evidence" value="ECO:0007669"/>
    <property type="project" value="UniProtKB-KW"/>
</dbReference>
<dbReference type="InterPro" id="IPR007138">
    <property type="entry name" value="ABM_dom"/>
</dbReference>
<dbReference type="RefSeq" id="WP_349683708.1">
    <property type="nucleotide sequence ID" value="NZ_JBEGDD010000003.1"/>
</dbReference>
<comment type="caution">
    <text evidence="2">The sequence shown here is derived from an EMBL/GenBank/DDBJ whole genome shotgun (WGS) entry which is preliminary data.</text>
</comment>
<name>A0ABV1NL12_9CAUL</name>
<evidence type="ECO:0000313" key="3">
    <source>
        <dbReference type="Proteomes" id="UP001445732"/>
    </source>
</evidence>
<keyword evidence="2" id="KW-0503">Monooxygenase</keyword>
<dbReference type="InterPro" id="IPR011008">
    <property type="entry name" value="Dimeric_a/b-barrel"/>
</dbReference>
<gene>
    <name evidence="2" type="ORF">ABN401_04875</name>
</gene>
<dbReference type="SUPFAM" id="SSF54909">
    <property type="entry name" value="Dimeric alpha+beta barrel"/>
    <property type="match status" value="1"/>
</dbReference>
<dbReference type="Pfam" id="PF03992">
    <property type="entry name" value="ABM"/>
    <property type="match status" value="1"/>
</dbReference>
<dbReference type="InterPro" id="IPR050744">
    <property type="entry name" value="AI-2_Isomerase_LsrG"/>
</dbReference>
<dbReference type="Proteomes" id="UP001445732">
    <property type="component" value="Unassembled WGS sequence"/>
</dbReference>
<dbReference type="PANTHER" id="PTHR33336:SF3">
    <property type="entry name" value="ABM DOMAIN-CONTAINING PROTEIN"/>
    <property type="match status" value="1"/>
</dbReference>
<organism evidence="2 3">
    <name type="scientific">Brevundimonas aurifodinae</name>
    <dbReference type="NCBI Taxonomy" id="1508312"/>
    <lineage>
        <taxon>Bacteria</taxon>
        <taxon>Pseudomonadati</taxon>
        <taxon>Pseudomonadota</taxon>
        <taxon>Alphaproteobacteria</taxon>
        <taxon>Caulobacterales</taxon>
        <taxon>Caulobacteraceae</taxon>
        <taxon>Brevundimonas</taxon>
    </lineage>
</organism>
<dbReference type="PROSITE" id="PS51725">
    <property type="entry name" value="ABM"/>
    <property type="match status" value="1"/>
</dbReference>
<dbReference type="EC" id="1.-.-.-" evidence="2"/>
<feature type="domain" description="ABM" evidence="1">
    <location>
        <begin position="4"/>
        <end position="92"/>
    </location>
</feature>
<dbReference type="PANTHER" id="PTHR33336">
    <property type="entry name" value="QUINOL MONOOXYGENASE YGIN-RELATED"/>
    <property type="match status" value="1"/>
</dbReference>
<evidence type="ECO:0000259" key="1">
    <source>
        <dbReference type="PROSITE" id="PS51725"/>
    </source>
</evidence>
<dbReference type="EMBL" id="JBEGDD010000003">
    <property type="protein sequence ID" value="MEQ7154541.1"/>
    <property type="molecule type" value="Genomic_DNA"/>
</dbReference>
<reference evidence="2 3" key="1">
    <citation type="submission" date="2024-06" db="EMBL/GenBank/DDBJ databases">
        <title>Brevundimonas sp. C11.</title>
        <authorList>
            <person name="Maltman C."/>
        </authorList>
    </citation>
    <scope>NUCLEOTIDE SEQUENCE [LARGE SCALE GENOMIC DNA]</scope>
    <source>
        <strain evidence="2 3">C11</strain>
    </source>
</reference>
<keyword evidence="3" id="KW-1185">Reference proteome</keyword>
<accession>A0ABV1NL12</accession>
<protein>
    <submittedName>
        <fullName evidence="2">Quinol monooxygenase</fullName>
        <ecNumber evidence="2">1.-.-.-</ecNumber>
    </submittedName>
</protein>
<sequence length="99" mass="11523">MTEFSLIAEIRAKPIQAEAMKTRLLALVAPTLEEPGCLDYRLHQSQTDPRQFLIFERWTSREALDAHFARPYLVDFIARQDEVLDGSIEMRFFDPLDPI</sequence>